<dbReference type="Proteomes" id="UP000248423">
    <property type="component" value="Unassembled WGS sequence"/>
</dbReference>
<feature type="binding site" evidence="1">
    <location>
        <position position="77"/>
    </location>
    <ligand>
        <name>S-adenosyl-L-methionine</name>
        <dbReference type="ChEBI" id="CHEBI:59789"/>
    </ligand>
</feature>
<dbReference type="EC" id="2.1.1.-" evidence="1"/>
<name>A0A319ERL3_ASPSB</name>
<feature type="binding site" evidence="1">
    <location>
        <begin position="126"/>
        <end position="128"/>
    </location>
    <ligand>
        <name>S-adenosyl-L-methionine</name>
        <dbReference type="ChEBI" id="CHEBI:59789"/>
    </ligand>
</feature>
<evidence type="ECO:0000256" key="2">
    <source>
        <dbReference type="SAM" id="SignalP"/>
    </source>
</evidence>
<proteinExistence type="inferred from homology"/>
<dbReference type="InterPro" id="IPR033684">
    <property type="entry name" value="EFM6"/>
</dbReference>
<feature type="signal peptide" evidence="2">
    <location>
        <begin position="1"/>
        <end position="16"/>
    </location>
</feature>
<gene>
    <name evidence="1" type="primary">EFM6</name>
    <name evidence="3" type="ORF">BO78DRAFT_383501</name>
</gene>
<keyword evidence="1" id="KW-0489">Methyltransferase</keyword>
<dbReference type="HAMAP" id="MF_03198">
    <property type="entry name" value="Methyltr_EFM6"/>
    <property type="match status" value="1"/>
</dbReference>
<dbReference type="SUPFAM" id="SSF53335">
    <property type="entry name" value="S-adenosyl-L-methionine-dependent methyltransferases"/>
    <property type="match status" value="1"/>
</dbReference>
<accession>A0A319ERL3</accession>
<dbReference type="InterPro" id="IPR019410">
    <property type="entry name" value="Methyltransf_16"/>
</dbReference>
<evidence type="ECO:0000256" key="1">
    <source>
        <dbReference type="HAMAP-Rule" id="MF_03198"/>
    </source>
</evidence>
<dbReference type="VEuPathDB" id="FungiDB:BO78DRAFT_383501"/>
<feature type="binding site" evidence="1">
    <location>
        <position position="151"/>
    </location>
    <ligand>
        <name>S-adenosyl-L-methionine</name>
        <dbReference type="ChEBI" id="CHEBI:59789"/>
    </ligand>
</feature>
<dbReference type="PANTHER" id="PTHR14614:SF152">
    <property type="entry name" value="PROTEIN-LYSINE N-METHYLTRANSFERASE EFM6"/>
    <property type="match status" value="1"/>
</dbReference>
<organism evidence="3 4">
    <name type="scientific">Aspergillus sclerotiicarbonarius (strain CBS 121057 / IBT 28362)</name>
    <dbReference type="NCBI Taxonomy" id="1448318"/>
    <lineage>
        <taxon>Eukaryota</taxon>
        <taxon>Fungi</taxon>
        <taxon>Dikarya</taxon>
        <taxon>Ascomycota</taxon>
        <taxon>Pezizomycotina</taxon>
        <taxon>Eurotiomycetes</taxon>
        <taxon>Eurotiomycetidae</taxon>
        <taxon>Eurotiales</taxon>
        <taxon>Aspergillaceae</taxon>
        <taxon>Aspergillus</taxon>
        <taxon>Aspergillus subgen. Circumdati</taxon>
    </lineage>
</organism>
<keyword evidence="1" id="KW-0963">Cytoplasm</keyword>
<feature type="binding site" evidence="1">
    <location>
        <position position="197"/>
    </location>
    <ligand>
        <name>S-adenosyl-L-methionine</name>
        <dbReference type="ChEBI" id="CHEBI:59789"/>
    </ligand>
</feature>
<dbReference type="OrthoDB" id="407325at2759"/>
<evidence type="ECO:0000313" key="4">
    <source>
        <dbReference type="Proteomes" id="UP000248423"/>
    </source>
</evidence>
<dbReference type="Pfam" id="PF10294">
    <property type="entry name" value="Methyltransf_16"/>
    <property type="match status" value="1"/>
</dbReference>
<dbReference type="GO" id="GO:0005829">
    <property type="term" value="C:cytosol"/>
    <property type="evidence" value="ECO:0007669"/>
    <property type="project" value="TreeGrafter"/>
</dbReference>
<comment type="similarity">
    <text evidence="1">Belongs to the class I-like SAM-binding methyltransferase superfamily. METTL21 family. EFM6 subfamily.</text>
</comment>
<feature type="chain" id="PRO_5016245055" description="Protein-lysine N-methyltransferase EFM6" evidence="2">
    <location>
        <begin position="17"/>
        <end position="285"/>
    </location>
</feature>
<protein>
    <recommendedName>
        <fullName evidence="1">Protein-lysine N-methyltransferase EFM6</fullName>
        <ecNumber evidence="1">2.1.1.-</ecNumber>
    </recommendedName>
    <alternativeName>
        <fullName evidence="1">Elongation factor methyltransferase 6</fullName>
    </alternativeName>
</protein>
<dbReference type="InterPro" id="IPR029063">
    <property type="entry name" value="SAM-dependent_MTases_sf"/>
</dbReference>
<sequence>MLLLLLLLFLSKKIEDITYLPFSYPMEDPDSIDINESLVPVRDLKPASQSSISFDGLLSSPLLLQEDLKEGCGGQLWPAGMVLSKYLLRQHHSRFLNKTMSVALPYSHACHFICSVLSPVHKVELGAGGGLVGLAVARRCHPELPRICITDQAPMLPLMKTNIKLNSLSSAVEAAVLNWGDPLPDCIPKHPAIILAADCVYFEPAFPLLISTLNELLGPESVCYFCFKRRRRADIRFMKQAKKMFDVDEIKDDPDMETYRRENIFLYAIRLKSDKKCLEELATGY</sequence>
<dbReference type="STRING" id="1448318.A0A319ERL3"/>
<dbReference type="GO" id="GO:0032259">
    <property type="term" value="P:methylation"/>
    <property type="evidence" value="ECO:0007669"/>
    <property type="project" value="UniProtKB-KW"/>
</dbReference>
<comment type="subcellular location">
    <subcellularLocation>
        <location evidence="1">Cytoplasm</location>
    </subcellularLocation>
</comment>
<dbReference type="PANTHER" id="PTHR14614">
    <property type="entry name" value="HEPATOCELLULAR CARCINOMA-ASSOCIATED ANTIGEN"/>
    <property type="match status" value="1"/>
</dbReference>
<keyword evidence="4" id="KW-1185">Reference proteome</keyword>
<dbReference type="Gene3D" id="3.40.50.150">
    <property type="entry name" value="Vaccinia Virus protein VP39"/>
    <property type="match status" value="1"/>
</dbReference>
<keyword evidence="2" id="KW-0732">Signal</keyword>
<dbReference type="EMBL" id="KZ826322">
    <property type="protein sequence ID" value="PYI10395.1"/>
    <property type="molecule type" value="Genomic_DNA"/>
</dbReference>
<keyword evidence="1" id="KW-0949">S-adenosyl-L-methionine</keyword>
<feature type="binding site" evidence="1">
    <location>
        <position position="179"/>
    </location>
    <ligand>
        <name>S-adenosyl-L-methionine</name>
        <dbReference type="ChEBI" id="CHEBI:59789"/>
    </ligand>
</feature>
<reference evidence="3 4" key="1">
    <citation type="submission" date="2018-02" db="EMBL/GenBank/DDBJ databases">
        <title>The genomes of Aspergillus section Nigri reveals drivers in fungal speciation.</title>
        <authorList>
            <consortium name="DOE Joint Genome Institute"/>
            <person name="Vesth T.C."/>
            <person name="Nybo J."/>
            <person name="Theobald S."/>
            <person name="Brandl J."/>
            <person name="Frisvad J.C."/>
            <person name="Nielsen K.F."/>
            <person name="Lyhne E.K."/>
            <person name="Kogle M.E."/>
            <person name="Kuo A."/>
            <person name="Riley R."/>
            <person name="Clum A."/>
            <person name="Nolan M."/>
            <person name="Lipzen A."/>
            <person name="Salamov A."/>
            <person name="Henrissat B."/>
            <person name="Wiebenga A."/>
            <person name="De vries R.P."/>
            <person name="Grigoriev I.V."/>
            <person name="Mortensen U.H."/>
            <person name="Andersen M.R."/>
            <person name="Baker S.E."/>
        </authorList>
    </citation>
    <scope>NUCLEOTIDE SEQUENCE [LARGE SCALE GENOMIC DNA]</scope>
    <source>
        <strain evidence="3 4">CBS 121057</strain>
    </source>
</reference>
<keyword evidence="1" id="KW-0808">Transferase</keyword>
<dbReference type="GO" id="GO:0016279">
    <property type="term" value="F:protein-lysine N-methyltransferase activity"/>
    <property type="evidence" value="ECO:0007669"/>
    <property type="project" value="UniProtKB-UniRule"/>
</dbReference>
<evidence type="ECO:0000313" key="3">
    <source>
        <dbReference type="EMBL" id="PYI10395.1"/>
    </source>
</evidence>
<comment type="function">
    <text evidence="1">S-adenosyl-L-methionine-dependent protein-lysine N-methyltransferase that methylates elongation factor 1-alpha.</text>
</comment>
<dbReference type="AlphaFoldDB" id="A0A319ERL3"/>